<comment type="caution">
    <text evidence="2">The sequence shown here is derived from an EMBL/GenBank/DDBJ whole genome shotgun (WGS) entry which is preliminary data.</text>
</comment>
<protein>
    <submittedName>
        <fullName evidence="2">Zinc knuckle domain protein</fullName>
    </submittedName>
</protein>
<feature type="region of interest" description="Disordered" evidence="1">
    <location>
        <begin position="171"/>
        <end position="194"/>
    </location>
</feature>
<dbReference type="Proteomes" id="UP001147747">
    <property type="component" value="Unassembled WGS sequence"/>
</dbReference>
<reference evidence="2" key="2">
    <citation type="journal article" date="2023" name="IMA Fungus">
        <title>Comparative genomic study of the Penicillium genus elucidates a diverse pangenome and 15 lateral gene transfer events.</title>
        <authorList>
            <person name="Petersen C."/>
            <person name="Sorensen T."/>
            <person name="Nielsen M.R."/>
            <person name="Sondergaard T.E."/>
            <person name="Sorensen J.L."/>
            <person name="Fitzpatrick D.A."/>
            <person name="Frisvad J.C."/>
            <person name="Nielsen K.L."/>
        </authorList>
    </citation>
    <scope>NUCLEOTIDE SEQUENCE</scope>
    <source>
        <strain evidence="2">IBT 29677</strain>
    </source>
</reference>
<dbReference type="GeneID" id="81377615"/>
<evidence type="ECO:0000313" key="3">
    <source>
        <dbReference type="Proteomes" id="UP001147747"/>
    </source>
</evidence>
<gene>
    <name evidence="2" type="ORF">N7509_013998</name>
</gene>
<keyword evidence="3" id="KW-1185">Reference proteome</keyword>
<evidence type="ECO:0000256" key="1">
    <source>
        <dbReference type="SAM" id="MobiDB-lite"/>
    </source>
</evidence>
<dbReference type="RefSeq" id="XP_056480624.1">
    <property type="nucleotide sequence ID" value="XM_056638635.1"/>
</dbReference>
<proteinExistence type="predicted"/>
<dbReference type="AlphaFoldDB" id="A0A9W9V7Q4"/>
<reference evidence="2" key="1">
    <citation type="submission" date="2022-12" db="EMBL/GenBank/DDBJ databases">
        <authorList>
            <person name="Petersen C."/>
        </authorList>
    </citation>
    <scope>NUCLEOTIDE SEQUENCE</scope>
    <source>
        <strain evidence="2">IBT 29677</strain>
    </source>
</reference>
<dbReference type="EMBL" id="JAPZBU010000013">
    <property type="protein sequence ID" value="KAJ5369386.1"/>
    <property type="molecule type" value="Genomic_DNA"/>
</dbReference>
<evidence type="ECO:0000313" key="2">
    <source>
        <dbReference type="EMBL" id="KAJ5369386.1"/>
    </source>
</evidence>
<accession>A0A9W9V7Q4</accession>
<sequence>MAAVVATGANAQNLPPIRRATPKPMVLADPPRSMDDIAERARKVLNHIENNGMEDRYVTGYIRAALTKINIDTERLNQRIDTIERTTSTLSTNLSNPAANSAAAWRNFRAREWQRDLAKAAAPNIRSNGTSSPGVPEIELREGREVIVKVEPNREQIRGLTPKDLVERAERQRTTNARQKNSGVLAGQASFVAA</sequence>
<dbReference type="OrthoDB" id="4368593at2759"/>
<organism evidence="2 3">
    <name type="scientific">Penicillium cosmopolitanum</name>
    <dbReference type="NCBI Taxonomy" id="1131564"/>
    <lineage>
        <taxon>Eukaryota</taxon>
        <taxon>Fungi</taxon>
        <taxon>Dikarya</taxon>
        <taxon>Ascomycota</taxon>
        <taxon>Pezizomycotina</taxon>
        <taxon>Eurotiomycetes</taxon>
        <taxon>Eurotiomycetidae</taxon>
        <taxon>Eurotiales</taxon>
        <taxon>Aspergillaceae</taxon>
        <taxon>Penicillium</taxon>
    </lineage>
</organism>
<name>A0A9W9V7Q4_9EURO</name>